<dbReference type="EMBL" id="LR746496">
    <property type="protein sequence ID" value="CAA7601524.1"/>
    <property type="molecule type" value="Genomic_DNA"/>
</dbReference>
<feature type="coiled-coil region" evidence="1">
    <location>
        <begin position="46"/>
        <end position="73"/>
    </location>
</feature>
<name>A0A8S0WNX9_9FIRM</name>
<evidence type="ECO:0000313" key="3">
    <source>
        <dbReference type="EMBL" id="CEJ07011.1"/>
    </source>
</evidence>
<proteinExistence type="predicted"/>
<reference evidence="3" key="1">
    <citation type="submission" date="2014-11" db="EMBL/GenBank/DDBJ databases">
        <authorList>
            <person name="Hornung B.V."/>
        </authorList>
    </citation>
    <scope>NUCLEOTIDE SEQUENCE</scope>
    <source>
        <strain evidence="3">INE</strain>
    </source>
</reference>
<evidence type="ECO:0008006" key="5">
    <source>
        <dbReference type="Google" id="ProtNLM"/>
    </source>
</evidence>
<dbReference type="EMBL" id="CDGJ01000037">
    <property type="protein sequence ID" value="CEJ07011.1"/>
    <property type="molecule type" value="Genomic_DNA"/>
</dbReference>
<dbReference type="Proteomes" id="UP000836597">
    <property type="component" value="Chromosome"/>
</dbReference>
<sequence length="93" mass="9999">MCGHHGDFKGKGWGYGHHGCGCHGEHHGGSNGHEHGPHFGGHGWAYLTHEERVERLVQAKESLEAQLAEIQKTLALLQPTAKADDAALSAQES</sequence>
<dbReference type="RefSeq" id="WP_240985044.1">
    <property type="nucleotide sequence ID" value="NZ_CDGJ01000037.1"/>
</dbReference>
<dbReference type="KEGG" id="aacx:DEACI_2191"/>
<dbReference type="AlphaFoldDB" id="A0A8S0WNX9"/>
<keyword evidence="1" id="KW-0175">Coiled coil</keyword>
<protein>
    <recommendedName>
        <fullName evidence="5">DUF5320 domain-containing protein</fullName>
    </recommendedName>
</protein>
<accession>A0A8S0WNX9</accession>
<reference evidence="2" key="2">
    <citation type="submission" date="2020-01" db="EMBL/GenBank/DDBJ databases">
        <authorList>
            <person name="Hornung B."/>
        </authorList>
    </citation>
    <scope>NUCLEOTIDE SEQUENCE</scope>
    <source>
        <strain evidence="2">PacBioINE</strain>
    </source>
</reference>
<evidence type="ECO:0000313" key="4">
    <source>
        <dbReference type="Proteomes" id="UP001071230"/>
    </source>
</evidence>
<keyword evidence="4" id="KW-1185">Reference proteome</keyword>
<gene>
    <name evidence="3" type="ORF">DEACI_1465</name>
    <name evidence="2" type="ORF">DEACI_2191</name>
</gene>
<evidence type="ECO:0000256" key="1">
    <source>
        <dbReference type="SAM" id="Coils"/>
    </source>
</evidence>
<dbReference type="Proteomes" id="UP001071230">
    <property type="component" value="Unassembled WGS sequence"/>
</dbReference>
<organism evidence="2">
    <name type="scientific">Acididesulfobacillus acetoxydans</name>
    <dbReference type="NCBI Taxonomy" id="1561005"/>
    <lineage>
        <taxon>Bacteria</taxon>
        <taxon>Bacillati</taxon>
        <taxon>Bacillota</taxon>
        <taxon>Clostridia</taxon>
        <taxon>Eubacteriales</taxon>
        <taxon>Peptococcaceae</taxon>
        <taxon>Acididesulfobacillus</taxon>
    </lineage>
</organism>
<evidence type="ECO:0000313" key="2">
    <source>
        <dbReference type="EMBL" id="CAA7601524.1"/>
    </source>
</evidence>